<protein>
    <submittedName>
        <fullName evidence="2">Uncharacterized protein</fullName>
    </submittedName>
</protein>
<dbReference type="AlphaFoldDB" id="A0A1H5ZTX8"/>
<name>A0A1H5ZTX8_9FLAO</name>
<keyword evidence="1" id="KW-0175">Coiled coil</keyword>
<evidence type="ECO:0000313" key="2">
    <source>
        <dbReference type="EMBL" id="SEG39661.1"/>
    </source>
</evidence>
<proteinExistence type="predicted"/>
<evidence type="ECO:0000256" key="1">
    <source>
        <dbReference type="SAM" id="Coils"/>
    </source>
</evidence>
<feature type="coiled-coil region" evidence="1">
    <location>
        <begin position="180"/>
        <end position="207"/>
    </location>
</feature>
<sequence>MPIVNINTIKEWFSNKKKPPQEQFWAWLDSFYHKWEGIAISGITGLLEALQKKADLVNGVVPENQLPFSIQTSEIIAIGDITSTTDSVNLAVHISGSNKVRVKGKIYEREFPNVFNYTAVVNYIKILVLYALPEPALFFLAEGIEAEEAVEPELPEGAVPIRRIIVNVGSQHIEDYSDLFKSIDDRLNDLKVNLDNEETERLDQMAQEIENREASESNLLYQINTEIVNRAMQDSVLSALKLDKPTAPNNTSDFLVTGNNSIVAKSNFQRNKQFFVPLPATVLEDWKGCIVIFTSTGILTVPTGLTSDFTCNGKVDEGVTVTPAITSPMAWFGSTPTAFTGKAIFLLSRRDGSNYFEIDGL</sequence>
<dbReference type="EMBL" id="FNUS01000005">
    <property type="protein sequence ID" value="SEG39661.1"/>
    <property type="molecule type" value="Genomic_DNA"/>
</dbReference>
<gene>
    <name evidence="2" type="ORF">SAMN05421847_2198</name>
</gene>
<accession>A0A1H5ZTX8</accession>
<evidence type="ECO:0000313" key="3">
    <source>
        <dbReference type="Proteomes" id="UP000236738"/>
    </source>
</evidence>
<keyword evidence="3" id="KW-1185">Reference proteome</keyword>
<dbReference type="Proteomes" id="UP000236738">
    <property type="component" value="Unassembled WGS sequence"/>
</dbReference>
<reference evidence="3" key="1">
    <citation type="submission" date="2016-10" db="EMBL/GenBank/DDBJ databases">
        <authorList>
            <person name="Varghese N."/>
            <person name="Submissions S."/>
        </authorList>
    </citation>
    <scope>NUCLEOTIDE SEQUENCE [LARGE SCALE GENOMIC DNA]</scope>
    <source>
        <strain evidence="3">DSM 21580</strain>
    </source>
</reference>
<organism evidence="2 3">
    <name type="scientific">Halpernia humi</name>
    <dbReference type="NCBI Taxonomy" id="493375"/>
    <lineage>
        <taxon>Bacteria</taxon>
        <taxon>Pseudomonadati</taxon>
        <taxon>Bacteroidota</taxon>
        <taxon>Flavobacteriia</taxon>
        <taxon>Flavobacteriales</taxon>
        <taxon>Weeksellaceae</taxon>
        <taxon>Chryseobacterium group</taxon>
        <taxon>Halpernia</taxon>
    </lineage>
</organism>